<gene>
    <name evidence="1" type="ORF">Smon_1508</name>
</gene>
<evidence type="ECO:0008006" key="3">
    <source>
        <dbReference type="Google" id="ProtNLM"/>
    </source>
</evidence>
<dbReference type="KEGG" id="smf:Smon_1508"/>
<evidence type="ECO:0000313" key="2">
    <source>
        <dbReference type="Proteomes" id="UP000002072"/>
    </source>
</evidence>
<evidence type="ECO:0000313" key="1">
    <source>
        <dbReference type="EMBL" id="ACZ01939.1"/>
    </source>
</evidence>
<dbReference type="EMBL" id="CP001780">
    <property type="protein sequence ID" value="ACZ01939.1"/>
    <property type="molecule type" value="Genomic_DNA"/>
</dbReference>
<accession>D1AYW5</accession>
<keyword evidence="2" id="KW-1185">Reference proteome</keyword>
<geneLocation type="plasmid" evidence="1 2">
    <name>pSMON01</name>
</geneLocation>
<keyword evidence="1" id="KW-0614">Plasmid</keyword>
<dbReference type="Gene3D" id="3.40.50.1820">
    <property type="entry name" value="alpha/beta hydrolase"/>
    <property type="match status" value="1"/>
</dbReference>
<reference evidence="1 2" key="1">
    <citation type="journal article" date="2009" name="Stand. Genomic Sci.">
        <title>Complete genome sequence of Streptobacillus moniliformis type strain (9901T).</title>
        <authorList>
            <person name="Nolan M."/>
            <person name="Gronow S."/>
            <person name="Lapidus A."/>
            <person name="Ivanova N."/>
            <person name="Copeland A."/>
            <person name="Lucas S."/>
            <person name="Del Rio T.G."/>
            <person name="Chen F."/>
            <person name="Tice H."/>
            <person name="Pitluck S."/>
            <person name="Cheng J.F."/>
            <person name="Sims D."/>
            <person name="Meincke L."/>
            <person name="Bruce D."/>
            <person name="Goodwin L."/>
            <person name="Brettin T."/>
            <person name="Han C."/>
            <person name="Detter J.C."/>
            <person name="Ovchinikova G."/>
            <person name="Pati A."/>
            <person name="Mavromatis K."/>
            <person name="Mikhailova N."/>
            <person name="Chen A."/>
            <person name="Palaniappan K."/>
            <person name="Land M."/>
            <person name="Hauser L."/>
            <person name="Chang Y.J."/>
            <person name="Jeffries C.D."/>
            <person name="Rohde M."/>
            <person name="Sproer C."/>
            <person name="Goker M."/>
            <person name="Bristow J."/>
            <person name="Eisen J.A."/>
            <person name="Markowitz V."/>
            <person name="Hugenholtz P."/>
            <person name="Kyrpides N.C."/>
            <person name="Klenk H.P."/>
            <person name="Chain P."/>
        </authorList>
    </citation>
    <scope>NUCLEOTIDE SEQUENCE [LARGE SCALE GENOMIC DNA]</scope>
    <source>
        <strain evidence="2">ATCC 14647 / DSM 12112 / NCTC 10651 / 9901</strain>
        <plasmid evidence="2">pSMON01</plasmid>
    </source>
</reference>
<dbReference type="AlphaFoldDB" id="D1AYW5"/>
<dbReference type="SUPFAM" id="SSF53474">
    <property type="entry name" value="alpha/beta-Hydrolases"/>
    <property type="match status" value="1"/>
</dbReference>
<dbReference type="eggNOG" id="COG1506">
    <property type="taxonomic scope" value="Bacteria"/>
</dbReference>
<sequence>MINKFKNLIKYIEYHIIYFDKKKYIYLDETNMKLVFLSKKNNLKFSLTNAEFFYKQGQNYLYIISLNSNILLIKKINFHFKIQIKLYNLNRYYKERLEISNIFINENNELILFLEPINKYLIIGSKLRFKNKLFKKLISNKEYDFKYIDLVKRIYILKNENNNYESNLLDKLYYYIGIYNQIFIIVEKFIDYFIIKIIKLKKNIKSNKILGVISDILSFNNNIFIKYVFSGMTFCIHIDLLNLSEKLIINELKGKVNLYNFIDNKLIYKIDSLLFGEIIINKSSNYRNNIILRKYIYKDRIKIKEYYSENLKYISIFKDLNKEEEITLISCHGGPESFELLSNNYGGLYYKLLKEFPIKIIIFNYPGSISFGSEYRKLPYNDWKNVLNKSLNKLLEEDKTKKILIGGSFGGTVSLLIENSQIKNKILINPLLDLNNHIESIPTSYNKWFYKRFSNKDFRDINLNNILNLNLNKNLYFILGYNDEIINKRNILENSFQSKNFRFFWDEGTHNSNLKARSSRMFEIIKKIYKEGK</sequence>
<dbReference type="InterPro" id="IPR029058">
    <property type="entry name" value="AB_hydrolase_fold"/>
</dbReference>
<dbReference type="HOGENOM" id="CLU_510813_0_0_0"/>
<name>D1AYW5_STRM9</name>
<dbReference type="InterPro" id="IPR008886">
    <property type="entry name" value="UPF0227/Esterase_YqiA"/>
</dbReference>
<dbReference type="GeneID" id="29674299"/>
<dbReference type="Proteomes" id="UP000002072">
    <property type="component" value="Plasmid pSMON01"/>
</dbReference>
<protein>
    <recommendedName>
        <fullName evidence="3">Peptidase S9 prolyl oligopeptidase catalytic domain-containing protein</fullName>
    </recommendedName>
</protein>
<organism evidence="1 2">
    <name type="scientific">Streptobacillus moniliformis (strain ATCC 14647 / DSM 12112 / NCTC 10651 / 9901)</name>
    <dbReference type="NCBI Taxonomy" id="519441"/>
    <lineage>
        <taxon>Bacteria</taxon>
        <taxon>Fusobacteriati</taxon>
        <taxon>Fusobacteriota</taxon>
        <taxon>Fusobacteriia</taxon>
        <taxon>Fusobacteriales</taxon>
        <taxon>Leptotrichiaceae</taxon>
        <taxon>Streptobacillus</taxon>
    </lineage>
</organism>
<proteinExistence type="predicted"/>
<dbReference type="OrthoDB" id="128799at2"/>
<dbReference type="RefSeq" id="WP_012859485.1">
    <property type="nucleotide sequence ID" value="NC_013516.1"/>
</dbReference>
<dbReference type="Pfam" id="PF05728">
    <property type="entry name" value="UPF0227"/>
    <property type="match status" value="1"/>
</dbReference>